<evidence type="ECO:0000313" key="13">
    <source>
        <dbReference type="Ensembl" id="ENSCSAVP00000018662.1"/>
    </source>
</evidence>
<dbReference type="InterPro" id="IPR055073">
    <property type="entry name" value="NOMO1-like_9th"/>
</dbReference>
<evidence type="ECO:0000259" key="7">
    <source>
        <dbReference type="Pfam" id="PF22898"/>
    </source>
</evidence>
<feature type="domain" description="NOMO-like ninth beta-sandwich" evidence="8">
    <location>
        <begin position="758"/>
        <end position="828"/>
    </location>
</feature>
<dbReference type="SUPFAM" id="SSF49452">
    <property type="entry name" value="Starch-binding domain-like"/>
    <property type="match status" value="2"/>
</dbReference>
<keyword evidence="3" id="KW-0732">Signal</keyword>
<keyword evidence="5" id="KW-1133">Transmembrane helix</keyword>
<evidence type="ECO:0000313" key="14">
    <source>
        <dbReference type="Proteomes" id="UP000007875"/>
    </source>
</evidence>
<protein>
    <recommendedName>
        <fullName evidence="15">Prealbumin-like fold domain-containing protein</fullName>
    </recommendedName>
</protein>
<dbReference type="AlphaFoldDB" id="H2ZM46"/>
<evidence type="ECO:0000259" key="10">
    <source>
        <dbReference type="Pfam" id="PF23141"/>
    </source>
</evidence>
<feature type="domain" description="NOMO seventh transthyretin-like" evidence="10">
    <location>
        <begin position="564"/>
        <end position="634"/>
    </location>
</feature>
<evidence type="ECO:0008006" key="15">
    <source>
        <dbReference type="Google" id="ProtNLM"/>
    </source>
</evidence>
<evidence type="ECO:0000256" key="2">
    <source>
        <dbReference type="ARBA" id="ARBA00022692"/>
    </source>
</evidence>
<dbReference type="Pfam" id="PF13620">
    <property type="entry name" value="CarboxypepD_reg"/>
    <property type="match status" value="1"/>
</dbReference>
<keyword evidence="14" id="KW-1185">Reference proteome</keyword>
<dbReference type="Ensembl" id="ENSCSAVT00000018865.1">
    <property type="protein sequence ID" value="ENSCSAVP00000018662.1"/>
    <property type="gene ID" value="ENSCSAVG00000010966.1"/>
</dbReference>
<dbReference type="Proteomes" id="UP000007875">
    <property type="component" value="Unassembled WGS sequence"/>
</dbReference>
<evidence type="ECO:0000256" key="1">
    <source>
        <dbReference type="ARBA" id="ARBA00004115"/>
    </source>
</evidence>
<evidence type="ECO:0000259" key="9">
    <source>
        <dbReference type="Pfam" id="PF22904"/>
    </source>
</evidence>
<comment type="subcellular location">
    <subcellularLocation>
        <location evidence="1">Endoplasmic reticulum membrane</location>
        <topology evidence="1">Single-pass type I membrane protein</topology>
    </subcellularLocation>
</comment>
<dbReference type="InterPro" id="IPR055074">
    <property type="entry name" value="NOMO1-3_2nd"/>
</dbReference>
<dbReference type="Gene3D" id="2.60.40.1120">
    <property type="entry name" value="Carboxypeptidase-like, regulatory domain"/>
    <property type="match status" value="2"/>
</dbReference>
<dbReference type="GO" id="GO:0005789">
    <property type="term" value="C:endoplasmic reticulum membrane"/>
    <property type="evidence" value="ECO:0007669"/>
    <property type="project" value="UniProtKB-SubCell"/>
</dbReference>
<keyword evidence="4" id="KW-0256">Endoplasmic reticulum</keyword>
<dbReference type="PANTHER" id="PTHR23303">
    <property type="entry name" value="CARBOXYPEPTIDASE REGULATORY REGION-CONTAINING"/>
    <property type="match status" value="1"/>
</dbReference>
<evidence type="ECO:0000259" key="8">
    <source>
        <dbReference type="Pfam" id="PF22902"/>
    </source>
</evidence>
<dbReference type="InterPro" id="IPR056190">
    <property type="entry name" value="NOMO_5th"/>
</dbReference>
<dbReference type="Pfam" id="PF22902">
    <property type="entry name" value="NOMO1-like_9th"/>
    <property type="match status" value="1"/>
</dbReference>
<evidence type="ECO:0000256" key="3">
    <source>
        <dbReference type="ARBA" id="ARBA00022729"/>
    </source>
</evidence>
<dbReference type="InterPro" id="IPR013784">
    <property type="entry name" value="Carb-bd-like_fold"/>
</dbReference>
<evidence type="ECO:0000256" key="4">
    <source>
        <dbReference type="ARBA" id="ARBA00022824"/>
    </source>
</evidence>
<dbReference type="Pfam" id="PF22904">
    <property type="entry name" value="NOMO1-like_2nd"/>
    <property type="match status" value="1"/>
</dbReference>
<dbReference type="InterPro" id="IPR055075">
    <property type="entry name" value="NOMO-like_N"/>
</dbReference>
<feature type="domain" description="NOMO fifth transthyretin-like" evidence="12">
    <location>
        <begin position="377"/>
        <end position="465"/>
    </location>
</feature>
<keyword evidence="6" id="KW-0472">Membrane</keyword>
<name>H2ZM46_CIOSA</name>
<reference evidence="13" key="3">
    <citation type="submission" date="2025-09" db="UniProtKB">
        <authorList>
            <consortium name="Ensembl"/>
        </authorList>
    </citation>
    <scope>IDENTIFICATION</scope>
</reference>
<dbReference type="InterPro" id="IPR056191">
    <property type="entry name" value="NOMO_12th"/>
</dbReference>
<evidence type="ECO:0000259" key="12">
    <source>
        <dbReference type="Pfam" id="PF23194"/>
    </source>
</evidence>
<dbReference type="Pfam" id="PF23141">
    <property type="entry name" value="Ig_NOMO"/>
    <property type="match status" value="1"/>
</dbReference>
<feature type="domain" description="NOMO-like N-terminal beta-sandwich" evidence="7">
    <location>
        <begin position="5"/>
        <end position="89"/>
    </location>
</feature>
<dbReference type="SUPFAM" id="SSF49464">
    <property type="entry name" value="Carboxypeptidase regulatory domain-like"/>
    <property type="match status" value="1"/>
</dbReference>
<feature type="domain" description="NOMO C-terminal transthyretin-like" evidence="11">
    <location>
        <begin position="1013"/>
        <end position="1107"/>
    </location>
</feature>
<dbReference type="InterPro" id="IPR056319">
    <property type="entry name" value="NOMO_7th"/>
</dbReference>
<feature type="domain" description="NOMO second beta-sandwich" evidence="9">
    <location>
        <begin position="91"/>
        <end position="181"/>
    </location>
</feature>
<evidence type="ECO:0000259" key="11">
    <source>
        <dbReference type="Pfam" id="PF23192"/>
    </source>
</evidence>
<dbReference type="Pfam" id="PF22898">
    <property type="entry name" value="NOMO1-like_1st"/>
    <property type="match status" value="1"/>
</dbReference>
<reference evidence="13" key="2">
    <citation type="submission" date="2025-08" db="UniProtKB">
        <authorList>
            <consortium name="Ensembl"/>
        </authorList>
    </citation>
    <scope>IDENTIFICATION</scope>
</reference>
<proteinExistence type="predicted"/>
<dbReference type="InterPro" id="IPR008969">
    <property type="entry name" value="CarboxyPept-like_regulatory"/>
</dbReference>
<accession>H2ZM46</accession>
<evidence type="ECO:0000256" key="5">
    <source>
        <dbReference type="ARBA" id="ARBA00022989"/>
    </source>
</evidence>
<dbReference type="Pfam" id="PF23192">
    <property type="entry name" value="NOMO_12th"/>
    <property type="match status" value="1"/>
</dbReference>
<dbReference type="Pfam" id="PF23194">
    <property type="entry name" value="NOMO_5th"/>
    <property type="match status" value="1"/>
</dbReference>
<dbReference type="GeneTree" id="ENSGT00390000000089"/>
<evidence type="ECO:0000256" key="6">
    <source>
        <dbReference type="ARBA" id="ARBA00023136"/>
    </source>
</evidence>
<reference evidence="14" key="1">
    <citation type="submission" date="2003-08" db="EMBL/GenBank/DDBJ databases">
        <authorList>
            <person name="Birren B."/>
            <person name="Nusbaum C."/>
            <person name="Abebe A."/>
            <person name="Abouelleil A."/>
            <person name="Adekoya E."/>
            <person name="Ait-zahra M."/>
            <person name="Allen N."/>
            <person name="Allen T."/>
            <person name="An P."/>
            <person name="Anderson M."/>
            <person name="Anderson S."/>
            <person name="Arachchi H."/>
            <person name="Armbruster J."/>
            <person name="Bachantsang P."/>
            <person name="Baldwin J."/>
            <person name="Barry A."/>
            <person name="Bayul T."/>
            <person name="Blitshsteyn B."/>
            <person name="Bloom T."/>
            <person name="Blye J."/>
            <person name="Boguslavskiy L."/>
            <person name="Borowsky M."/>
            <person name="Boukhgalter B."/>
            <person name="Brunache A."/>
            <person name="Butler J."/>
            <person name="Calixte N."/>
            <person name="Calvo S."/>
            <person name="Camarata J."/>
            <person name="Campo K."/>
            <person name="Chang J."/>
            <person name="Cheshatsang Y."/>
            <person name="Citroen M."/>
            <person name="Collymore A."/>
            <person name="Considine T."/>
            <person name="Cook A."/>
            <person name="Cooke P."/>
            <person name="Corum B."/>
            <person name="Cuomo C."/>
            <person name="David R."/>
            <person name="Dawoe T."/>
            <person name="Degray S."/>
            <person name="Dodge S."/>
            <person name="Dooley K."/>
            <person name="Dorje P."/>
            <person name="Dorjee K."/>
            <person name="Dorris L."/>
            <person name="Duffey N."/>
            <person name="Dupes A."/>
            <person name="Elkins T."/>
            <person name="Engels R."/>
            <person name="Erickson J."/>
            <person name="Farina A."/>
            <person name="Faro S."/>
            <person name="Ferreira P."/>
            <person name="Fischer H."/>
            <person name="Fitzgerald M."/>
            <person name="Foley K."/>
            <person name="Gage D."/>
            <person name="Galagan J."/>
            <person name="Gearin G."/>
            <person name="Gnerre S."/>
            <person name="Gnirke A."/>
            <person name="Goyette A."/>
            <person name="Graham J."/>
            <person name="Grandbois E."/>
            <person name="Gyaltsen K."/>
            <person name="Hafez N."/>
            <person name="Hagopian D."/>
            <person name="Hagos B."/>
            <person name="Hall J."/>
            <person name="Hatcher B."/>
            <person name="Heller A."/>
            <person name="Higgins H."/>
            <person name="Honan T."/>
            <person name="Horn A."/>
            <person name="Houde N."/>
            <person name="Hughes L."/>
            <person name="Hulme W."/>
            <person name="Husby E."/>
            <person name="Iliev I."/>
            <person name="Jaffe D."/>
            <person name="Jones C."/>
            <person name="Kamal M."/>
            <person name="Kamat A."/>
            <person name="Kamvysselis M."/>
            <person name="Karlsson E."/>
            <person name="Kells C."/>
            <person name="Kieu A."/>
            <person name="Kisner P."/>
            <person name="Kodira C."/>
            <person name="Kulbokas E."/>
            <person name="Labutti K."/>
            <person name="Lama D."/>
            <person name="Landers T."/>
            <person name="Leger J."/>
            <person name="Levine S."/>
            <person name="Lewis D."/>
            <person name="Lewis T."/>
            <person name="Lindblad-toh K."/>
            <person name="Liu X."/>
            <person name="Lokyitsang T."/>
            <person name="Lokyitsang Y."/>
            <person name="Lucien O."/>
            <person name="Lui A."/>
            <person name="Ma L.J."/>
            <person name="Mabbitt R."/>
            <person name="Macdonald J."/>
            <person name="Maclean C."/>
            <person name="Major J."/>
            <person name="Manning J."/>
            <person name="Marabella R."/>
            <person name="Maru K."/>
            <person name="Matthews C."/>
            <person name="Mauceli E."/>
            <person name="Mccarthy M."/>
            <person name="Mcdonough S."/>
            <person name="Mcghee T."/>
            <person name="Meldrim J."/>
            <person name="Meneus L."/>
            <person name="Mesirov J."/>
            <person name="Mihalev A."/>
            <person name="Mihova T."/>
            <person name="Mikkelsen T."/>
            <person name="Mlenga V."/>
            <person name="Moru K."/>
            <person name="Mozes J."/>
            <person name="Mulrain L."/>
            <person name="Munson G."/>
            <person name="Naylor J."/>
            <person name="Newes C."/>
            <person name="Nguyen C."/>
            <person name="Nguyen N."/>
            <person name="Nguyen T."/>
            <person name="Nicol R."/>
            <person name="Nielsen C."/>
            <person name="Nizzari M."/>
            <person name="Norbu C."/>
            <person name="Norbu N."/>
            <person name="O'donnell P."/>
            <person name="Okoawo O."/>
            <person name="O'leary S."/>
            <person name="Omotosho B."/>
            <person name="O'neill K."/>
            <person name="Osman S."/>
            <person name="Parker S."/>
            <person name="Perrin D."/>
            <person name="Phunkhang P."/>
            <person name="Piqani B."/>
            <person name="Purcell S."/>
            <person name="Rachupka T."/>
            <person name="Ramasamy U."/>
            <person name="Rameau R."/>
            <person name="Ray V."/>
            <person name="Raymond C."/>
            <person name="Retta R."/>
            <person name="Richardson S."/>
            <person name="Rise C."/>
            <person name="Rodriguez J."/>
            <person name="Rogers J."/>
            <person name="Rogov P."/>
            <person name="Rutman M."/>
            <person name="Schupbach R."/>
            <person name="Seaman C."/>
            <person name="Settipalli S."/>
            <person name="Sharpe T."/>
            <person name="Sheridan J."/>
            <person name="Sherpa N."/>
            <person name="Shi J."/>
            <person name="Smirnov S."/>
            <person name="Smith C."/>
            <person name="Sougnez C."/>
            <person name="Spencer B."/>
            <person name="Stalker J."/>
            <person name="Stange-thomann N."/>
            <person name="Stavropoulos S."/>
            <person name="Stetson K."/>
            <person name="Stone C."/>
            <person name="Stone S."/>
            <person name="Stubbs M."/>
            <person name="Talamas J."/>
            <person name="Tchuinga P."/>
            <person name="Tenzing P."/>
            <person name="Tesfaye S."/>
            <person name="Theodore J."/>
            <person name="Thoulutsang Y."/>
            <person name="Topham K."/>
            <person name="Towey S."/>
            <person name="Tsamla T."/>
            <person name="Tsomo N."/>
            <person name="Vallee D."/>
            <person name="Vassiliev H."/>
            <person name="Venkataraman V."/>
            <person name="Vinson J."/>
            <person name="Vo A."/>
            <person name="Wade C."/>
            <person name="Wang S."/>
            <person name="Wangchuk T."/>
            <person name="Wangdi T."/>
            <person name="Whittaker C."/>
            <person name="Wilkinson J."/>
            <person name="Wu Y."/>
            <person name="Wyman D."/>
            <person name="Yadav S."/>
            <person name="Yang S."/>
            <person name="Yang X."/>
            <person name="Yeager S."/>
            <person name="Yee E."/>
            <person name="Young G."/>
            <person name="Zainoun J."/>
            <person name="Zembeck L."/>
            <person name="Zimmer A."/>
            <person name="Zody M."/>
            <person name="Lander E."/>
        </authorList>
    </citation>
    <scope>NUCLEOTIDE SEQUENCE [LARGE SCALE GENOMIC DNA]</scope>
</reference>
<dbReference type="InterPro" id="IPR051417">
    <property type="entry name" value="SDr/BOS_complex"/>
</dbReference>
<sequence>ILGCGGFVKSDVPIDFSKIEIQLVTTEGMMKYQAECAPNNGYFMVPFVEKGEFQLKIIPPKGWLFEPMSVDLNVDGINDPCTKGKDINFAFKGFTLSGKVLSSGPSASGPEGVTVKLSDKSTKKLISTTKTIDGGSFNFEGVSGGNYVITASHETYTFKQHQTEVHVTTGNKVCANEIVVSGYDVHGKVTALNLPVTGVNLLLFAKESLPEQLTGCLEKRPTGSDGVSNGEYPVYLCSVVSNAEGQYNFPSLPPADYIIIPFHRGEHIQFDVEPRELKFSVVNQRLIHQPGFKVTGFSVQGRVLDTVNGNPIEGADVFIKAEKQDTTDKNGYYTLKHMNSGLYQVEFKKADINFPITKLRVGPDTPILPTIIAESFSLCGRVSISDSPTANFAKSQIAVDVSSKDESKSQKTHLKDDGSFCVMAKPGEYVIKPVLSKSMVDAGLSLLPSETKVTIVNSPKREISFVQYRGSFVVQMSCIAACKDASVTVVADGRPQRKPLTRKVSSKENTTSVKFSDVLPGEYSVRVSHPNWCWGSESEKITVSSKPVKDAPRLANFEQSGFALVCTISHDIGLEIHHAGERVDVFSLKKGRNRLCLSQLGEYLLQPQSCHQFDVKTPLKYDTTHPKPITLQAVAHQALVTMETSYLVQDADHRVAMEIKTSKGNGKFLIKMNIFHPNNNKIQPTKATKCAHAAIAVAIQPWTTTTNVYKVTYWAGDGEKLEFAPKSDVLLFEPNTFTATMKAGECAKELVRFKGIVGKFIEGQISPPLPNIDILISSNGSEGISIKTDQTGKYRYGPVHPDFEYKISASMEDYALSPVLDKPGDFSAKKLSKMHFLVKMDSGETPLAGVLLSISGGSYRSNNLTEKDGRLTLSKLEPGQYYFKAMMKEYQFDPSSKVIDVVEGKETQLDITGKRVAYSCYGSVTSLNGEAEPSSVVRAKAKEAPEHCKGHIEEATVGNDGEYRVRGLRPGCHYDVTVRDSSERFSRVAPEHVTLETKEADAHGFRFIAFRHMTGFELSGRVVTEQDYLQHIKMVLYRSTDPSSPVHTVSLTRASPFFHFPSVPRDETEYVLRVESTLATSVYEYSTPGASFFAQGPHKHITFRFEPKLKSVEQETPQASLLTLPLTLIAVALAYNYAQVRTLLFSV</sequence>
<organism evidence="13 14">
    <name type="scientific">Ciona savignyi</name>
    <name type="common">Pacific transparent sea squirt</name>
    <dbReference type="NCBI Taxonomy" id="51511"/>
    <lineage>
        <taxon>Eukaryota</taxon>
        <taxon>Metazoa</taxon>
        <taxon>Chordata</taxon>
        <taxon>Tunicata</taxon>
        <taxon>Ascidiacea</taxon>
        <taxon>Phlebobranchia</taxon>
        <taxon>Cionidae</taxon>
        <taxon>Ciona</taxon>
    </lineage>
</organism>
<dbReference type="PANTHER" id="PTHR23303:SF14">
    <property type="entry name" value="BOS COMPLEX SUBUNIT NOMO1-RELATED"/>
    <property type="match status" value="1"/>
</dbReference>
<dbReference type="GO" id="GO:0030246">
    <property type="term" value="F:carbohydrate binding"/>
    <property type="evidence" value="ECO:0007669"/>
    <property type="project" value="InterPro"/>
</dbReference>
<keyword evidence="2" id="KW-0812">Transmembrane</keyword>